<name>A0ABN8EBG4_9VIBR</name>
<comment type="caution">
    <text evidence="1">The sequence shown here is derived from an EMBL/GenBank/DDBJ whole genome shotgun (WGS) entry which is preliminary data.</text>
</comment>
<organism evidence="1 2">
    <name type="scientific">Vibrio marisflavi CECT 7928</name>
    <dbReference type="NCBI Taxonomy" id="634439"/>
    <lineage>
        <taxon>Bacteria</taxon>
        <taxon>Pseudomonadati</taxon>
        <taxon>Pseudomonadota</taxon>
        <taxon>Gammaproteobacteria</taxon>
        <taxon>Vibrionales</taxon>
        <taxon>Vibrionaceae</taxon>
        <taxon>Vibrio</taxon>
    </lineage>
</organism>
<protein>
    <submittedName>
        <fullName evidence="1">Uncharacterized protein</fullName>
    </submittedName>
</protein>
<dbReference type="EMBL" id="CAKLDM010000004">
    <property type="protein sequence ID" value="CAH0543021.1"/>
    <property type="molecule type" value="Genomic_DNA"/>
</dbReference>
<reference evidence="1" key="1">
    <citation type="submission" date="2021-11" db="EMBL/GenBank/DDBJ databases">
        <authorList>
            <person name="Rodrigo-Torres L."/>
            <person name="Arahal R. D."/>
            <person name="Lucena T."/>
        </authorList>
    </citation>
    <scope>NUCLEOTIDE SEQUENCE</scope>
    <source>
        <strain evidence="1">CECT 7928</strain>
    </source>
</reference>
<evidence type="ECO:0000313" key="2">
    <source>
        <dbReference type="Proteomes" id="UP000838748"/>
    </source>
</evidence>
<evidence type="ECO:0000313" key="1">
    <source>
        <dbReference type="EMBL" id="CAH0543021.1"/>
    </source>
</evidence>
<keyword evidence="2" id="KW-1185">Reference proteome</keyword>
<proteinExistence type="predicted"/>
<dbReference type="RefSeq" id="WP_237363866.1">
    <property type="nucleotide sequence ID" value="NZ_CAKLDM010000004.1"/>
</dbReference>
<gene>
    <name evidence="1" type="ORF">VMF7928_04364</name>
</gene>
<dbReference type="Proteomes" id="UP000838748">
    <property type="component" value="Unassembled WGS sequence"/>
</dbReference>
<accession>A0ABN8EBG4</accession>
<sequence>MLNTPEDLEKFREFNAAGGLKQPETLTKGLELKSQANALDKQYSDCVITDVDYDSAGVGGLVDAINELVKETQDAENALDAWNGYIKLAADPTDLEQVAQGVDVRCKLNDVDNDQPCASIIPIGELLGTEVPSFQESSLSR</sequence>